<proteinExistence type="predicted"/>
<protein>
    <submittedName>
        <fullName evidence="2">Uncharacterized protein</fullName>
    </submittedName>
</protein>
<evidence type="ECO:0000313" key="2">
    <source>
        <dbReference type="WBParaSite" id="ES5_v2.g16161.t1"/>
    </source>
</evidence>
<accession>A0AC34FG58</accession>
<name>A0AC34FG58_9BILA</name>
<dbReference type="Proteomes" id="UP000887579">
    <property type="component" value="Unplaced"/>
</dbReference>
<evidence type="ECO:0000313" key="1">
    <source>
        <dbReference type="Proteomes" id="UP000887579"/>
    </source>
</evidence>
<dbReference type="WBParaSite" id="ES5_v2.g16161.t1">
    <property type="protein sequence ID" value="ES5_v2.g16161.t1"/>
    <property type="gene ID" value="ES5_v2.g16161"/>
</dbReference>
<reference evidence="2" key="1">
    <citation type="submission" date="2022-11" db="UniProtKB">
        <authorList>
            <consortium name="WormBaseParasite"/>
        </authorList>
    </citation>
    <scope>IDENTIFICATION</scope>
</reference>
<organism evidence="1 2">
    <name type="scientific">Panagrolaimus sp. ES5</name>
    <dbReference type="NCBI Taxonomy" id="591445"/>
    <lineage>
        <taxon>Eukaryota</taxon>
        <taxon>Metazoa</taxon>
        <taxon>Ecdysozoa</taxon>
        <taxon>Nematoda</taxon>
        <taxon>Chromadorea</taxon>
        <taxon>Rhabditida</taxon>
        <taxon>Tylenchina</taxon>
        <taxon>Panagrolaimomorpha</taxon>
        <taxon>Panagrolaimoidea</taxon>
        <taxon>Panagrolaimidae</taxon>
        <taxon>Panagrolaimus</taxon>
    </lineage>
</organism>
<sequence>MVTERNMTQQNVQLTDQQARLDALKRVLQGNAGNQDVLEEGELESDDDEACKKRGSITPNENVVKKFTKSNEAAYKNVQPCTSAAVAAPVVGETAMDCDVSKKQESTKRKAESYSKKYDDVKKPKTDESDSSSPSSKSTPTPPYQFVSSLWGDYKIPKKGSSDAATSSEVKRRQQSSSQPSSLATAFSNSSLLEKCYEDYISSSGPKSKPYYSPQHASASTIKSQTTKTIKSSTSRGYSESPHPLNGGKTIKMTPLSHPQQQQHYTSCKPQKPVNGFPRCELLTDNGIKMIIRFPKKV</sequence>